<dbReference type="STRING" id="490188.SAMN04488068_2681"/>
<comment type="pathway">
    <text evidence="2">Cofactor biosynthesis; ubiquinone biosynthesis.</text>
</comment>
<proteinExistence type="inferred from homology"/>
<evidence type="ECO:0000256" key="3">
    <source>
        <dbReference type="ARBA" id="ARBA00005349"/>
    </source>
</evidence>
<evidence type="ECO:0000313" key="10">
    <source>
        <dbReference type="EMBL" id="SHH14635.1"/>
    </source>
</evidence>
<comment type="similarity">
    <text evidence="3">Belongs to the UbiH/COQ6 family.</text>
</comment>
<gene>
    <name evidence="10" type="ORF">SAMN04488068_2681</name>
</gene>
<dbReference type="PRINTS" id="PR00420">
    <property type="entry name" value="RNGMNOXGNASE"/>
</dbReference>
<name>A0A1M5QKI3_9GAMM</name>
<comment type="subunit">
    <text evidence="8">Component of the Ubi complex metabolon, which regroups five ubiquinone biosynthesis proteins (UbiE, UbiF, UbiG, UbiH and UbiI) and two accessory factors (UbiK and the lipid-binding protein UbiJ).</text>
</comment>
<evidence type="ECO:0000259" key="9">
    <source>
        <dbReference type="Pfam" id="PF01494"/>
    </source>
</evidence>
<keyword evidence="5" id="KW-0274">FAD</keyword>
<accession>A0A1M5QKI3</accession>
<comment type="cofactor">
    <cofactor evidence="1">
        <name>FAD</name>
        <dbReference type="ChEBI" id="CHEBI:57692"/>
    </cofactor>
</comment>
<dbReference type="UniPathway" id="UPA00232"/>
<keyword evidence="7" id="KW-0503">Monooxygenase</keyword>
<keyword evidence="11" id="KW-1185">Reference proteome</keyword>
<dbReference type="Gene3D" id="3.50.50.60">
    <property type="entry name" value="FAD/NAD(P)-binding domain"/>
    <property type="match status" value="2"/>
</dbReference>
<dbReference type="NCBIfam" id="TIGR01988">
    <property type="entry name" value="Ubi-OHases"/>
    <property type="match status" value="1"/>
</dbReference>
<evidence type="ECO:0000256" key="4">
    <source>
        <dbReference type="ARBA" id="ARBA00022630"/>
    </source>
</evidence>
<evidence type="ECO:0000256" key="7">
    <source>
        <dbReference type="ARBA" id="ARBA00023033"/>
    </source>
</evidence>
<dbReference type="GO" id="GO:0071949">
    <property type="term" value="F:FAD binding"/>
    <property type="evidence" value="ECO:0007669"/>
    <property type="project" value="InterPro"/>
</dbReference>
<feature type="domain" description="FAD-binding" evidence="9">
    <location>
        <begin position="5"/>
        <end position="336"/>
    </location>
</feature>
<dbReference type="EMBL" id="FQWZ01000006">
    <property type="protein sequence ID" value="SHH14635.1"/>
    <property type="molecule type" value="Genomic_DNA"/>
</dbReference>
<dbReference type="GO" id="GO:0004497">
    <property type="term" value="F:monooxygenase activity"/>
    <property type="evidence" value="ECO:0007669"/>
    <property type="project" value="UniProtKB-KW"/>
</dbReference>
<dbReference type="InterPro" id="IPR051205">
    <property type="entry name" value="UbiH/COQ6_monooxygenase"/>
</dbReference>
<dbReference type="AlphaFoldDB" id="A0A1M5QKI3"/>
<evidence type="ECO:0000256" key="5">
    <source>
        <dbReference type="ARBA" id="ARBA00022827"/>
    </source>
</evidence>
<evidence type="ECO:0000256" key="1">
    <source>
        <dbReference type="ARBA" id="ARBA00001974"/>
    </source>
</evidence>
<dbReference type="OrthoDB" id="9769565at2"/>
<keyword evidence="6" id="KW-0560">Oxidoreductase</keyword>
<dbReference type="InterPro" id="IPR036188">
    <property type="entry name" value="FAD/NAD-bd_sf"/>
</dbReference>
<dbReference type="InterPro" id="IPR010971">
    <property type="entry name" value="UbiH/COQ6"/>
</dbReference>
<evidence type="ECO:0000313" key="11">
    <source>
        <dbReference type="Proteomes" id="UP000199758"/>
    </source>
</evidence>
<protein>
    <submittedName>
        <fullName evidence="10">2-octaprenylphenol hydroxylase</fullName>
    </submittedName>
</protein>
<dbReference type="PROSITE" id="PS01304">
    <property type="entry name" value="UBIH"/>
    <property type="match status" value="1"/>
</dbReference>
<dbReference type="GO" id="GO:0016705">
    <property type="term" value="F:oxidoreductase activity, acting on paired donors, with incorporation or reduction of molecular oxygen"/>
    <property type="evidence" value="ECO:0007669"/>
    <property type="project" value="InterPro"/>
</dbReference>
<dbReference type="GO" id="GO:0110142">
    <property type="term" value="C:ubiquinone biosynthesis complex"/>
    <property type="evidence" value="ECO:0007669"/>
    <property type="project" value="UniProtKB-ARBA"/>
</dbReference>
<sequence>MADRCDIAIVGGGIVGAAVALGLSQAGFDVRLLEAGAAPPPAPEPVDPRVYAIAPSSASLMQRLGVWPVPRLCAYDGMQVWESAPERALRFSAADVGRVQLGWIAEQSQLLGALWAALPARVPMTQARVLAAEYGSDAARLQLEGGQTLHASLVIAAEGAQSPLRERAGIVLHSRDYGQQAVVTHVECSEPHRGVALQRFLPGGPLALLPLADGRRSVVWSLPADEAQAMCALPDDDFHQALASAIQFEAGAISASTPRLLFPLRLMHAEQYVRERLVLIGDSAHVIHPLAGQGVNLGLGDVEQLLTTLTQARDERRDWSGLRVLRRYERARKAANIEMIALTDALDRAFRTPVALLPRVLDNGLALLDRVAPAKRLLIQRALA</sequence>
<dbReference type="PANTHER" id="PTHR43876:SF7">
    <property type="entry name" value="UBIQUINONE BIOSYNTHESIS MONOOXYGENASE COQ6, MITOCHONDRIAL"/>
    <property type="match status" value="1"/>
</dbReference>
<dbReference type="InterPro" id="IPR002938">
    <property type="entry name" value="FAD-bd"/>
</dbReference>
<dbReference type="GO" id="GO:0006744">
    <property type="term" value="P:ubiquinone biosynthetic process"/>
    <property type="evidence" value="ECO:0007669"/>
    <property type="project" value="UniProtKB-UniPathway"/>
</dbReference>
<dbReference type="FunFam" id="3.50.50.60:FF:000021">
    <property type="entry name" value="Ubiquinone biosynthesis monooxygenase COQ6"/>
    <property type="match status" value="1"/>
</dbReference>
<dbReference type="PANTHER" id="PTHR43876">
    <property type="entry name" value="UBIQUINONE BIOSYNTHESIS MONOOXYGENASE COQ6, MITOCHONDRIAL"/>
    <property type="match status" value="1"/>
</dbReference>
<evidence type="ECO:0000256" key="6">
    <source>
        <dbReference type="ARBA" id="ARBA00023002"/>
    </source>
</evidence>
<dbReference type="Pfam" id="PF01494">
    <property type="entry name" value="FAD_binding_3"/>
    <property type="match status" value="1"/>
</dbReference>
<evidence type="ECO:0000256" key="8">
    <source>
        <dbReference type="ARBA" id="ARBA00065734"/>
    </source>
</evidence>
<evidence type="ECO:0000256" key="2">
    <source>
        <dbReference type="ARBA" id="ARBA00004749"/>
    </source>
</evidence>
<dbReference type="SUPFAM" id="SSF51905">
    <property type="entry name" value="FAD/NAD(P)-binding domain"/>
    <property type="match status" value="1"/>
</dbReference>
<dbReference type="InterPro" id="IPR018168">
    <property type="entry name" value="Ubi_Hdrlase_CS"/>
</dbReference>
<dbReference type="RefSeq" id="WP_072898166.1">
    <property type="nucleotide sequence ID" value="NZ_FQWZ01000006.1"/>
</dbReference>
<keyword evidence="4" id="KW-0285">Flavoprotein</keyword>
<reference evidence="10 11" key="1">
    <citation type="submission" date="2016-11" db="EMBL/GenBank/DDBJ databases">
        <authorList>
            <person name="Jaros S."/>
            <person name="Januszkiewicz K."/>
            <person name="Wedrychowicz H."/>
        </authorList>
    </citation>
    <scope>NUCLEOTIDE SEQUENCE [LARGE SCALE GENOMIC DNA]</scope>
    <source>
        <strain evidence="10 11">CGMCC 1.7049</strain>
    </source>
</reference>
<dbReference type="Proteomes" id="UP000199758">
    <property type="component" value="Unassembled WGS sequence"/>
</dbReference>
<organism evidence="10 11">
    <name type="scientific">Hydrocarboniphaga daqingensis</name>
    <dbReference type="NCBI Taxonomy" id="490188"/>
    <lineage>
        <taxon>Bacteria</taxon>
        <taxon>Pseudomonadati</taxon>
        <taxon>Pseudomonadota</taxon>
        <taxon>Gammaproteobacteria</taxon>
        <taxon>Nevskiales</taxon>
        <taxon>Nevskiaceae</taxon>
        <taxon>Hydrocarboniphaga</taxon>
    </lineage>
</organism>